<sequence length="181" mass="20523">MRRKAIQRKPRPYKFMFAICLSGQMSNHLICLEKHMFFAALLDRVLSDEQPLSHSFGPKAAVQTRLVSSPTVLETHIIHVLNNTVRDSNQVISFELITISAQAKAIHCLIVREQSPEGLCDGSVYSLYTHEGRGRKDRKLAVAYHRRHNGKSLPSRHELLVSTFRLDQASSMAASCRRVSR</sequence>
<proteinExistence type="predicted"/>
<gene>
    <name evidence="4" type="ORF">F2Q68_00021505</name>
    <name evidence="5" type="ORF">F2Q70_00004668</name>
</gene>
<keyword evidence="1" id="KW-0808">Transferase</keyword>
<dbReference type="GO" id="GO:0046922">
    <property type="term" value="F:peptide-O-fucosyltransferase activity"/>
    <property type="evidence" value="ECO:0007669"/>
    <property type="project" value="InterPro"/>
</dbReference>
<comment type="caution">
    <text evidence="5">The sequence shown here is derived from an EMBL/GenBank/DDBJ whole genome shotgun (WGS) entry which is preliminary data.</text>
</comment>
<dbReference type="GO" id="GO:0006004">
    <property type="term" value="P:fucose metabolic process"/>
    <property type="evidence" value="ECO:0007669"/>
    <property type="project" value="UniProtKB-KW"/>
</dbReference>
<evidence type="ECO:0000256" key="1">
    <source>
        <dbReference type="ARBA" id="ARBA00022679"/>
    </source>
</evidence>
<keyword evidence="3" id="KW-0119">Carbohydrate metabolism</keyword>
<dbReference type="AlphaFoldDB" id="A0A8S9IYD4"/>
<evidence type="ECO:0000256" key="3">
    <source>
        <dbReference type="ARBA" id="ARBA00023277"/>
    </source>
</evidence>
<keyword evidence="2" id="KW-0294">Fucose metabolism</keyword>
<organism evidence="5">
    <name type="scientific">Brassica cretica</name>
    <name type="common">Mustard</name>
    <dbReference type="NCBI Taxonomy" id="69181"/>
    <lineage>
        <taxon>Eukaryota</taxon>
        <taxon>Viridiplantae</taxon>
        <taxon>Streptophyta</taxon>
        <taxon>Embryophyta</taxon>
        <taxon>Tracheophyta</taxon>
        <taxon>Spermatophyta</taxon>
        <taxon>Magnoliopsida</taxon>
        <taxon>eudicotyledons</taxon>
        <taxon>Gunneridae</taxon>
        <taxon>Pentapetalae</taxon>
        <taxon>rosids</taxon>
        <taxon>malvids</taxon>
        <taxon>Brassicales</taxon>
        <taxon>Brassicaceae</taxon>
        <taxon>Brassiceae</taxon>
        <taxon>Brassica</taxon>
    </lineage>
</organism>
<dbReference type="OrthoDB" id="2550922at2759"/>
<protein>
    <submittedName>
        <fullName evidence="5">Uncharacterized protein</fullName>
    </submittedName>
</protein>
<reference evidence="5" key="1">
    <citation type="submission" date="2019-12" db="EMBL/GenBank/DDBJ databases">
        <title>Genome sequencing and annotation of Brassica cretica.</title>
        <authorList>
            <person name="Studholme D.J."/>
            <person name="Sarris P.F."/>
        </authorList>
    </citation>
    <scope>NUCLEOTIDE SEQUENCE</scope>
    <source>
        <strain evidence="4">PFS-001/15</strain>
        <strain evidence="5">PFS-102/07</strain>
        <tissue evidence="5">Leaf</tissue>
    </source>
</reference>
<evidence type="ECO:0000313" key="5">
    <source>
        <dbReference type="EMBL" id="KAF2574353.1"/>
    </source>
</evidence>
<dbReference type="Proteomes" id="UP000712281">
    <property type="component" value="Unassembled WGS sequence"/>
</dbReference>
<accession>A0A8S9IYD4</accession>
<dbReference type="PANTHER" id="PTHR13398:SF0">
    <property type="entry name" value="GDP-FUCOSE PROTEIN O-FUCOSYLTRANSFERASE 2"/>
    <property type="match status" value="1"/>
</dbReference>
<dbReference type="EMBL" id="QGKY02001015">
    <property type="protein sequence ID" value="KAF2574353.1"/>
    <property type="molecule type" value="Genomic_DNA"/>
</dbReference>
<evidence type="ECO:0000256" key="2">
    <source>
        <dbReference type="ARBA" id="ARBA00023253"/>
    </source>
</evidence>
<dbReference type="EMBL" id="QGKW02002228">
    <property type="protein sequence ID" value="KAF2536613.1"/>
    <property type="molecule type" value="Genomic_DNA"/>
</dbReference>
<evidence type="ECO:0000313" key="4">
    <source>
        <dbReference type="EMBL" id="KAF2536613.1"/>
    </source>
</evidence>
<dbReference type="InterPro" id="IPR045130">
    <property type="entry name" value="OFUT2-like"/>
</dbReference>
<dbReference type="PANTHER" id="PTHR13398">
    <property type="entry name" value="GDP-FUCOSE PROTEIN O-FUCOSYLTRANSFERASE 2"/>
    <property type="match status" value="1"/>
</dbReference>
<name>A0A8S9IYD4_BRACR</name>